<feature type="transmembrane region" description="Helical" evidence="2">
    <location>
        <begin position="515"/>
        <end position="536"/>
    </location>
</feature>
<feature type="transmembrane region" description="Helical" evidence="2">
    <location>
        <begin position="572"/>
        <end position="588"/>
    </location>
</feature>
<dbReference type="PANTHER" id="PTHR43849:SF2">
    <property type="entry name" value="BLL3936 PROTEIN"/>
    <property type="match status" value="1"/>
</dbReference>
<keyword evidence="1" id="KW-0813">Transport</keyword>
<dbReference type="PANTHER" id="PTHR43849">
    <property type="entry name" value="BLL3936 PROTEIN"/>
    <property type="match status" value="1"/>
</dbReference>
<dbReference type="InterPro" id="IPR010656">
    <property type="entry name" value="DctM"/>
</dbReference>
<dbReference type="NCBIfam" id="TIGR02123">
    <property type="entry name" value="TRAP_fused"/>
    <property type="match status" value="1"/>
</dbReference>
<keyword evidence="1" id="KW-0997">Cell inner membrane</keyword>
<keyword evidence="1" id="KW-1003">Cell membrane</keyword>
<feature type="transmembrane region" description="Helical" evidence="2">
    <location>
        <begin position="444"/>
        <end position="467"/>
    </location>
</feature>
<feature type="domain" description="TRAP C4-dicarboxylate transport system permease DctM subunit" evidence="3">
    <location>
        <begin position="103"/>
        <end position="537"/>
    </location>
</feature>
<keyword evidence="2" id="KW-0472">Membrane</keyword>
<dbReference type="GO" id="GO:0022857">
    <property type="term" value="F:transmembrane transporter activity"/>
    <property type="evidence" value="ECO:0007669"/>
    <property type="project" value="UniProtKB-UniRule"/>
</dbReference>
<comment type="caution">
    <text evidence="4">The sequence shown here is derived from an EMBL/GenBank/DDBJ whole genome shotgun (WGS) entry which is preliminary data.</text>
</comment>
<feature type="transmembrane region" description="Helical" evidence="2">
    <location>
        <begin position="479"/>
        <end position="503"/>
    </location>
</feature>
<feature type="transmembrane region" description="Helical" evidence="2">
    <location>
        <begin position="30"/>
        <end position="50"/>
    </location>
</feature>
<dbReference type="InterPro" id="IPR011853">
    <property type="entry name" value="TRAP_DctM-Dct_fused"/>
</dbReference>
<dbReference type="RefSeq" id="WP_109824379.1">
    <property type="nucleotide sequence ID" value="NZ_QGKL01000039.1"/>
</dbReference>
<dbReference type="OrthoDB" id="9759894at2"/>
<feature type="transmembrane region" description="Helical" evidence="2">
    <location>
        <begin position="542"/>
        <end position="565"/>
    </location>
</feature>
<dbReference type="AlphaFoldDB" id="A0A317C959"/>
<accession>A0A317C959</accession>
<reference evidence="4 5" key="1">
    <citation type="submission" date="2018-05" db="EMBL/GenBank/DDBJ databases">
        <title>Leucothrix arctica sp. nov., isolated from Arctic seawater.</title>
        <authorList>
            <person name="Choi A."/>
            <person name="Baek K."/>
        </authorList>
    </citation>
    <scope>NUCLEOTIDE SEQUENCE [LARGE SCALE GENOMIC DNA]</scope>
    <source>
        <strain evidence="4 5">IMCC9719</strain>
    </source>
</reference>
<evidence type="ECO:0000313" key="5">
    <source>
        <dbReference type="Proteomes" id="UP000245506"/>
    </source>
</evidence>
<dbReference type="Pfam" id="PF06808">
    <property type="entry name" value="DctM"/>
    <property type="match status" value="1"/>
</dbReference>
<name>A0A317C959_9GAMM</name>
<feature type="transmembrane region" description="Helical" evidence="2">
    <location>
        <begin position="286"/>
        <end position="310"/>
    </location>
</feature>
<dbReference type="EMBL" id="QGKL01000039">
    <property type="protein sequence ID" value="PWQ94711.1"/>
    <property type="molecule type" value="Genomic_DNA"/>
</dbReference>
<gene>
    <name evidence="4" type="ORF">DKT75_15595</name>
</gene>
<feature type="transmembrane region" description="Helical" evidence="2">
    <location>
        <begin position="354"/>
        <end position="372"/>
    </location>
</feature>
<feature type="transmembrane region" description="Helical" evidence="2">
    <location>
        <begin position="594"/>
        <end position="613"/>
    </location>
</feature>
<dbReference type="Proteomes" id="UP000245506">
    <property type="component" value="Unassembled WGS sequence"/>
</dbReference>
<protein>
    <submittedName>
        <fullName evidence="4">C4-dicarboxylate ABC transporter permease</fullName>
    </submittedName>
</protein>
<keyword evidence="5" id="KW-1185">Reference proteome</keyword>
<evidence type="ECO:0000259" key="3">
    <source>
        <dbReference type="Pfam" id="PF06808"/>
    </source>
</evidence>
<dbReference type="GO" id="GO:0005886">
    <property type="term" value="C:plasma membrane"/>
    <property type="evidence" value="ECO:0007669"/>
    <property type="project" value="UniProtKB-SubCell"/>
</dbReference>
<organism evidence="4 5">
    <name type="scientific">Leucothrix arctica</name>
    <dbReference type="NCBI Taxonomy" id="1481894"/>
    <lineage>
        <taxon>Bacteria</taxon>
        <taxon>Pseudomonadati</taxon>
        <taxon>Pseudomonadota</taxon>
        <taxon>Gammaproteobacteria</taxon>
        <taxon>Thiotrichales</taxon>
        <taxon>Thiotrichaceae</taxon>
        <taxon>Leucothrix</taxon>
    </lineage>
</organism>
<feature type="transmembrane region" description="Helical" evidence="2">
    <location>
        <begin position="393"/>
        <end position="412"/>
    </location>
</feature>
<sequence>MKKLAMLVAAGIPLLSILWALDVPLMLGLAVAKTQFLAVLFGLGVALVYLSNMSAAVTKKSYLDMAAAAASVLVFGWIGVEYQRFLEDFAYLTMEMTVLGAIAVVLTLEALRRATGWILLCLIATFVLYALFGGNIPAPLTGTSVTPQELAVYLAFDPNALLGTPLSVVATIVVVFIFFGKILVKTGCGEFFIDLAMAGMGKKRGGAAKISIVGSALFGSISGSAVSNVVTTGVMTIPLMRRSGYTGVQAGAIEAIASTGGQLMPPIMGAAAFLMAQSLEIPYAEVVMAALIPAILYYISVFIQVDLIAARDDISAVESEYRSVGRVMREGWHFIIPFAILLYAMFALNSSAAMAALYGTAAIIIAGFIRSYRGHKLDISGLFNALPDTGKSVVELIMIVGGAGLVIGLLNISSGGFALTLALVQLGSASIAILLLVSAGVCILLGMGMPTSGVYVLLAALVAPSLIETGIDPMAAHMFILYFGMMSMITPPIALAAFAAATISEEKPMKTGFEAMRLGWVAYVIPMLFIFTPALIMKGNTFEILLAFVLAVVGIYFISVAIVGFFQKKVGALIRWALLLAGVLAMLPEQVFELGYLPTVAGVIAGIGLLYVMKQQARTVVSI</sequence>
<keyword evidence="2" id="KW-1133">Transmembrane helix</keyword>
<feature type="transmembrane region" description="Helical" evidence="2">
    <location>
        <begin position="160"/>
        <end position="184"/>
    </location>
</feature>
<evidence type="ECO:0000313" key="4">
    <source>
        <dbReference type="EMBL" id="PWQ94711.1"/>
    </source>
</evidence>
<comment type="function">
    <text evidence="1">Part of the tripartite ATP-independent periplasmic (TRAP) transport system.</text>
</comment>
<feature type="transmembrane region" description="Helical" evidence="2">
    <location>
        <begin position="118"/>
        <end position="140"/>
    </location>
</feature>
<feature type="transmembrane region" description="Helical" evidence="2">
    <location>
        <begin position="418"/>
        <end position="437"/>
    </location>
</feature>
<evidence type="ECO:0000256" key="1">
    <source>
        <dbReference type="RuleBase" id="RU369079"/>
    </source>
</evidence>
<comment type="subcellular location">
    <subcellularLocation>
        <location evidence="1">Cell inner membrane</location>
        <topology evidence="1">Multi-pass membrane protein</topology>
    </subcellularLocation>
</comment>
<feature type="transmembrane region" description="Helical" evidence="2">
    <location>
        <begin position="331"/>
        <end position="348"/>
    </location>
</feature>
<feature type="transmembrane region" description="Helical" evidence="2">
    <location>
        <begin position="205"/>
        <end position="226"/>
    </location>
</feature>
<evidence type="ECO:0000256" key="2">
    <source>
        <dbReference type="SAM" id="Phobius"/>
    </source>
</evidence>
<proteinExistence type="predicted"/>
<feature type="transmembrane region" description="Helical" evidence="2">
    <location>
        <begin position="62"/>
        <end position="80"/>
    </location>
</feature>
<keyword evidence="2" id="KW-0812">Transmembrane</keyword>
<feature type="transmembrane region" description="Helical" evidence="2">
    <location>
        <begin position="92"/>
        <end position="111"/>
    </location>
</feature>